<accession>A0A125QIQ7</accession>
<dbReference type="AlphaFoldDB" id="A0A125QIQ7"/>
<protein>
    <submittedName>
        <fullName evidence="1">Uncharacterized protein</fullName>
    </submittedName>
</protein>
<comment type="caution">
    <text evidence="1">The sequence shown here is derived from an EMBL/GenBank/DDBJ whole genome shotgun (WGS) entry which is preliminary data.</text>
</comment>
<reference evidence="1 2" key="1">
    <citation type="submission" date="2015-05" db="EMBL/GenBank/DDBJ databases">
        <title>A genomic and transcriptomic approach to investigate the blue pigment phenotype in Pseudomonas fluorescens.</title>
        <authorList>
            <person name="Andreani N.A."/>
            <person name="Cardazzo B."/>
        </authorList>
    </citation>
    <scope>NUCLEOTIDE SEQUENCE [LARGE SCALE GENOMIC DNA]</scope>
    <source>
        <strain evidence="1 2">Ps_22</strain>
    </source>
</reference>
<organism evidence="1 2">
    <name type="scientific">Pseudomonas fluorescens</name>
    <dbReference type="NCBI Taxonomy" id="294"/>
    <lineage>
        <taxon>Bacteria</taxon>
        <taxon>Pseudomonadati</taxon>
        <taxon>Pseudomonadota</taxon>
        <taxon>Gammaproteobacteria</taxon>
        <taxon>Pseudomonadales</taxon>
        <taxon>Pseudomonadaceae</taxon>
        <taxon>Pseudomonas</taxon>
    </lineage>
</organism>
<gene>
    <name evidence="1" type="ORF">PFLmoz3_01299</name>
</gene>
<dbReference type="EMBL" id="LCYA01000052">
    <property type="protein sequence ID" value="KWV88404.1"/>
    <property type="molecule type" value="Genomic_DNA"/>
</dbReference>
<sequence>MLLVVELTTDLTMPCTSGGWRSAFRLTRVAAAAAWFLASPSKASPLAPTMALTCTYSAFMSDSRPSMAAGSPSFLLTMLLSSAKCAVTGSSAGAGAFAVGCASPSKLPRRSLSLSTPPSTGTPLAASWRSSACRSVSLATATNSFFSGEVGPEITRSTSAACATLVIGTKSMSASNASHWRW</sequence>
<name>A0A125QIQ7_PSEFL</name>
<dbReference type="Proteomes" id="UP000061348">
    <property type="component" value="Unassembled WGS sequence"/>
</dbReference>
<evidence type="ECO:0000313" key="2">
    <source>
        <dbReference type="Proteomes" id="UP000061348"/>
    </source>
</evidence>
<evidence type="ECO:0000313" key="1">
    <source>
        <dbReference type="EMBL" id="KWV88404.1"/>
    </source>
</evidence>
<proteinExistence type="predicted"/>